<dbReference type="HOGENOM" id="CLU_837006_0_0_1"/>
<dbReference type="KEGG" id="mrr:Moror_17164"/>
<dbReference type="AlphaFoldDB" id="V2WXF2"/>
<evidence type="ECO:0000313" key="1">
    <source>
        <dbReference type="EMBL" id="ESK85186.1"/>
    </source>
</evidence>
<organism evidence="1 2">
    <name type="scientific">Moniliophthora roreri (strain MCA 2997)</name>
    <name type="common">Cocoa frosty pod rot fungus</name>
    <name type="synonym">Crinipellis roreri</name>
    <dbReference type="NCBI Taxonomy" id="1381753"/>
    <lineage>
        <taxon>Eukaryota</taxon>
        <taxon>Fungi</taxon>
        <taxon>Dikarya</taxon>
        <taxon>Basidiomycota</taxon>
        <taxon>Agaricomycotina</taxon>
        <taxon>Agaricomycetes</taxon>
        <taxon>Agaricomycetidae</taxon>
        <taxon>Agaricales</taxon>
        <taxon>Marasmiineae</taxon>
        <taxon>Marasmiaceae</taxon>
        <taxon>Moniliophthora</taxon>
    </lineage>
</organism>
<reference evidence="1 2" key="1">
    <citation type="journal article" date="2014" name="BMC Genomics">
        <title>Genome and secretome analysis of the hemibiotrophic fungal pathogen, Moniliophthora roreri, which causes frosty pod rot disease of cacao: mechanisms of the biotrophic and necrotrophic phases.</title>
        <authorList>
            <person name="Meinhardt L.W."/>
            <person name="Costa G.G.L."/>
            <person name="Thomazella D.P.T."/>
            <person name="Teixeira P.J.P.L."/>
            <person name="Carazzolle M.F."/>
            <person name="Schuster S.C."/>
            <person name="Carlson J.E."/>
            <person name="Guiltinan M.J."/>
            <person name="Mieczkowski P."/>
            <person name="Farmer A."/>
            <person name="Ramaraj T."/>
            <person name="Crozier J."/>
            <person name="Davis R.E."/>
            <person name="Shao J."/>
            <person name="Melnick R.L."/>
            <person name="Pereira G.A.G."/>
            <person name="Bailey B.A."/>
        </authorList>
    </citation>
    <scope>NUCLEOTIDE SEQUENCE [LARGE SCALE GENOMIC DNA]</scope>
    <source>
        <strain evidence="1 2">MCA 2997</strain>
    </source>
</reference>
<comment type="caution">
    <text evidence="1">The sequence shown here is derived from an EMBL/GenBank/DDBJ whole genome shotgun (WGS) entry which is preliminary data.</text>
</comment>
<evidence type="ECO:0000313" key="2">
    <source>
        <dbReference type="Proteomes" id="UP000017559"/>
    </source>
</evidence>
<proteinExistence type="predicted"/>
<protein>
    <submittedName>
        <fullName evidence="1">Uncharacterized protein</fullName>
    </submittedName>
</protein>
<dbReference type="Proteomes" id="UP000017559">
    <property type="component" value="Unassembled WGS sequence"/>
</dbReference>
<sequence length="332" mass="37207">MFDVEEIQEQLLGGKGEQGSNEKANVPKYEFEPKQGICEMPGPFDDSKIQIVFVPYAEIDHLNKCWATIMSLTKNPQGLHPKLHQGIKCTRDIIDKMGGEIEQEFSDIEHTNPFWDLDKVKTVALITTSHLNISTTTLLHYPEEDPEDAMLLKQKQGAFSLLTDNIRLKVGGMEKDEDVGPALSMMCSQSNDLTSPINKEALYTSIPTLSTPIHTCALMTESDDPMLFTASPMTPSFPSASLFTPTSTMMANLPYMPMSPDNILHAYAERQKQSQAPVLEMMERVTSPDDMLCAYVERQKAPGIESVTSLDMFILEKYVQVRKSSSCPAWEW</sequence>
<gene>
    <name evidence="1" type="ORF">Moror_17164</name>
</gene>
<name>V2WXF2_MONRO</name>
<accession>V2WXF2</accession>
<dbReference type="EMBL" id="AWSO01001119">
    <property type="protein sequence ID" value="ESK85186.1"/>
    <property type="molecule type" value="Genomic_DNA"/>
</dbReference>
<keyword evidence="2" id="KW-1185">Reference proteome</keyword>